<accession>A0A927BH39</accession>
<dbReference type="EMBL" id="JACXAD010000025">
    <property type="protein sequence ID" value="MBD2769934.1"/>
    <property type="molecule type" value="Genomic_DNA"/>
</dbReference>
<keyword evidence="3" id="KW-1185">Reference proteome</keyword>
<evidence type="ECO:0000313" key="3">
    <source>
        <dbReference type="Proteomes" id="UP000612233"/>
    </source>
</evidence>
<reference evidence="2" key="1">
    <citation type="submission" date="2020-09" db="EMBL/GenBank/DDBJ databases">
        <authorList>
            <person name="Kim M.K."/>
        </authorList>
    </citation>
    <scope>NUCLEOTIDE SEQUENCE</scope>
    <source>
        <strain evidence="2">BT664</strain>
    </source>
</reference>
<organism evidence="2 3">
    <name type="scientific">Hymenobacter montanus</name>
    <dbReference type="NCBI Taxonomy" id="2771359"/>
    <lineage>
        <taxon>Bacteria</taxon>
        <taxon>Pseudomonadati</taxon>
        <taxon>Bacteroidota</taxon>
        <taxon>Cytophagia</taxon>
        <taxon>Cytophagales</taxon>
        <taxon>Hymenobacteraceae</taxon>
        <taxon>Hymenobacter</taxon>
    </lineage>
</organism>
<gene>
    <name evidence="2" type="ORF">IC235_18750</name>
</gene>
<proteinExistence type="predicted"/>
<protein>
    <submittedName>
        <fullName evidence="2">DUF4145 domain-containing protein</fullName>
    </submittedName>
</protein>
<name>A0A927BH39_9BACT</name>
<comment type="caution">
    <text evidence="2">The sequence shown here is derived from an EMBL/GenBank/DDBJ whole genome shotgun (WGS) entry which is preliminary data.</text>
</comment>
<dbReference type="InterPro" id="IPR025285">
    <property type="entry name" value="DUF4145"/>
</dbReference>
<evidence type="ECO:0000259" key="1">
    <source>
        <dbReference type="Pfam" id="PF13643"/>
    </source>
</evidence>
<dbReference type="RefSeq" id="WP_191006742.1">
    <property type="nucleotide sequence ID" value="NZ_JACXAD010000025.1"/>
</dbReference>
<sequence length="269" mass="30944">MKFSRQILSSSFSLDKVPGWTCPWCDKSAVSGKKDDFRIIESVQSKSQHSHPEWEPFRITGTFCGTLICSDENCGEQVVVSGLMEVEERGWCDEGEYFSSYEEILTPLFFVPAIKLFNIGNNIPIAIKDAILETFSAFWQDLSTAGNKIRKVCELIMNDKKIVKTYIDKNGKRKEYSLHTRIDFFGKLKKGEREQKAYGLLMAIKWIGNSSSHVNNSLTKADIINGLEMLHHILELLYDKDYMRIYKLGREYNKKKGPLKHPLFGTRHL</sequence>
<dbReference type="Proteomes" id="UP000612233">
    <property type="component" value="Unassembled WGS sequence"/>
</dbReference>
<feature type="domain" description="DUF4145" evidence="1">
    <location>
        <begin position="133"/>
        <end position="231"/>
    </location>
</feature>
<evidence type="ECO:0000313" key="2">
    <source>
        <dbReference type="EMBL" id="MBD2769934.1"/>
    </source>
</evidence>
<dbReference type="AlphaFoldDB" id="A0A927BH39"/>
<dbReference type="Pfam" id="PF13643">
    <property type="entry name" value="DUF4145"/>
    <property type="match status" value="1"/>
</dbReference>